<organism evidence="12 13">
    <name type="scientific">Actinomyces bowdenii</name>
    <dbReference type="NCBI Taxonomy" id="131109"/>
    <lineage>
        <taxon>Bacteria</taxon>
        <taxon>Bacillati</taxon>
        <taxon>Actinomycetota</taxon>
        <taxon>Actinomycetes</taxon>
        <taxon>Actinomycetales</taxon>
        <taxon>Actinomycetaceae</taxon>
        <taxon>Actinomyces</taxon>
    </lineage>
</organism>
<dbReference type="GO" id="GO:0046983">
    <property type="term" value="F:protein dimerization activity"/>
    <property type="evidence" value="ECO:0007669"/>
    <property type="project" value="InterPro"/>
</dbReference>
<comment type="catalytic activity">
    <reaction evidence="1">
        <text>ATP + protein L-histidine = ADP + protein N-phospho-L-histidine.</text>
        <dbReference type="EC" id="2.7.13.3"/>
    </reaction>
</comment>
<evidence type="ECO:0000259" key="11">
    <source>
        <dbReference type="Pfam" id="PF07730"/>
    </source>
</evidence>
<gene>
    <name evidence="12" type="ORF">EII10_08745</name>
</gene>
<proteinExistence type="predicted"/>
<keyword evidence="10" id="KW-1133">Transmembrane helix</keyword>
<keyword evidence="6 12" id="KW-0418">Kinase</keyword>
<keyword evidence="7" id="KW-0067">ATP-binding</keyword>
<dbReference type="GO" id="GO:0016020">
    <property type="term" value="C:membrane"/>
    <property type="evidence" value="ECO:0007669"/>
    <property type="project" value="InterPro"/>
</dbReference>
<comment type="caution">
    <text evidence="12">The sequence shown here is derived from an EMBL/GenBank/DDBJ whole genome shotgun (WGS) entry which is preliminary data.</text>
</comment>
<sequence length="363" mass="37820">MTWTITVVTTLLIGFCGSVAVPVTGPRYVPMLVLAGLVGLVVATMWLRRRDRVAYEQSLAREAAARAVAEDRLAIARDLHDTVSGGLGAITVRAAVAQRLDSHPEQLLRALADIQEASRQATDGLRDMLVILRSSGIRGPCPGLEPCRPLPGSQVPGRPMAVIAADRDGAHPAVEDGLTGGTSGGLRSAVPPPRELAESVAALVSQAGQQGVEARVSIAPELTRGAGLVPAALIDAVGAVIREALSNTARHAGPVAATIRLWWDDERDGWCGDGHEGLQEGAVHLRIADAGPAPGWVPRPGTGLGLRVLGERVQALGGELWTGSRMGARPGFVVEARLPLPGSARHGAARGAARRPQRPGRAE</sequence>
<dbReference type="AlphaFoldDB" id="A0A3P1V488"/>
<keyword evidence="10" id="KW-0812">Transmembrane</keyword>
<dbReference type="EMBL" id="RQZC01000014">
    <property type="protein sequence ID" value="RRD28921.1"/>
    <property type="molecule type" value="Genomic_DNA"/>
</dbReference>
<keyword evidence="10" id="KW-0472">Membrane</keyword>
<evidence type="ECO:0000256" key="4">
    <source>
        <dbReference type="ARBA" id="ARBA00022679"/>
    </source>
</evidence>
<accession>A0A3P1V488</accession>
<dbReference type="InterPro" id="IPR036890">
    <property type="entry name" value="HATPase_C_sf"/>
</dbReference>
<dbReference type="InterPro" id="IPR011712">
    <property type="entry name" value="Sig_transdc_His_kin_sub3_dim/P"/>
</dbReference>
<feature type="domain" description="Signal transduction histidine kinase subgroup 3 dimerisation and phosphoacceptor" evidence="11">
    <location>
        <begin position="72"/>
        <end position="135"/>
    </location>
</feature>
<evidence type="ECO:0000256" key="1">
    <source>
        <dbReference type="ARBA" id="ARBA00000085"/>
    </source>
</evidence>
<protein>
    <recommendedName>
        <fullName evidence="2">histidine kinase</fullName>
        <ecNumber evidence="2">2.7.13.3</ecNumber>
    </recommendedName>
</protein>
<evidence type="ECO:0000256" key="9">
    <source>
        <dbReference type="SAM" id="MobiDB-lite"/>
    </source>
</evidence>
<dbReference type="PANTHER" id="PTHR24421:SF10">
    <property type="entry name" value="NITRATE_NITRITE SENSOR PROTEIN NARQ"/>
    <property type="match status" value="1"/>
</dbReference>
<evidence type="ECO:0000256" key="5">
    <source>
        <dbReference type="ARBA" id="ARBA00022741"/>
    </source>
</evidence>
<evidence type="ECO:0000256" key="7">
    <source>
        <dbReference type="ARBA" id="ARBA00022840"/>
    </source>
</evidence>
<evidence type="ECO:0000313" key="13">
    <source>
        <dbReference type="Proteomes" id="UP000271272"/>
    </source>
</evidence>
<dbReference type="CDD" id="cd16917">
    <property type="entry name" value="HATPase_UhpB-NarQ-NarX-like"/>
    <property type="match status" value="1"/>
</dbReference>
<feature type="region of interest" description="Disordered" evidence="9">
    <location>
        <begin position="342"/>
        <end position="363"/>
    </location>
</feature>
<dbReference type="Pfam" id="PF07730">
    <property type="entry name" value="HisKA_3"/>
    <property type="match status" value="1"/>
</dbReference>
<dbReference type="GO" id="GO:0000155">
    <property type="term" value="F:phosphorelay sensor kinase activity"/>
    <property type="evidence" value="ECO:0007669"/>
    <property type="project" value="InterPro"/>
</dbReference>
<evidence type="ECO:0000313" key="12">
    <source>
        <dbReference type="EMBL" id="RRD28921.1"/>
    </source>
</evidence>
<dbReference type="SUPFAM" id="SSF55874">
    <property type="entry name" value="ATPase domain of HSP90 chaperone/DNA topoisomerase II/histidine kinase"/>
    <property type="match status" value="1"/>
</dbReference>
<evidence type="ECO:0000256" key="3">
    <source>
        <dbReference type="ARBA" id="ARBA00022553"/>
    </source>
</evidence>
<evidence type="ECO:0000256" key="8">
    <source>
        <dbReference type="ARBA" id="ARBA00023012"/>
    </source>
</evidence>
<keyword evidence="4" id="KW-0808">Transferase</keyword>
<name>A0A3P1V488_9ACTO</name>
<keyword evidence="3" id="KW-0597">Phosphoprotein</keyword>
<keyword evidence="8" id="KW-0902">Two-component regulatory system</keyword>
<dbReference type="PANTHER" id="PTHR24421">
    <property type="entry name" value="NITRATE/NITRITE SENSOR PROTEIN NARX-RELATED"/>
    <property type="match status" value="1"/>
</dbReference>
<dbReference type="InterPro" id="IPR050482">
    <property type="entry name" value="Sensor_HK_TwoCompSys"/>
</dbReference>
<evidence type="ECO:0000256" key="10">
    <source>
        <dbReference type="SAM" id="Phobius"/>
    </source>
</evidence>
<dbReference type="Gene3D" id="1.20.5.1930">
    <property type="match status" value="1"/>
</dbReference>
<dbReference type="EC" id="2.7.13.3" evidence="2"/>
<dbReference type="Gene3D" id="3.30.565.10">
    <property type="entry name" value="Histidine kinase-like ATPase, C-terminal domain"/>
    <property type="match status" value="1"/>
</dbReference>
<dbReference type="OrthoDB" id="227596at2"/>
<evidence type="ECO:0000256" key="6">
    <source>
        <dbReference type="ARBA" id="ARBA00022777"/>
    </source>
</evidence>
<feature type="compositionally biased region" description="Low complexity" evidence="9">
    <location>
        <begin position="342"/>
        <end position="351"/>
    </location>
</feature>
<feature type="compositionally biased region" description="Basic residues" evidence="9">
    <location>
        <begin position="352"/>
        <end position="363"/>
    </location>
</feature>
<keyword evidence="13" id="KW-1185">Reference proteome</keyword>
<dbReference type="Proteomes" id="UP000271272">
    <property type="component" value="Unassembled WGS sequence"/>
</dbReference>
<dbReference type="RefSeq" id="WP_124934126.1">
    <property type="nucleotide sequence ID" value="NZ_RQZC01000014.1"/>
</dbReference>
<evidence type="ECO:0000256" key="2">
    <source>
        <dbReference type="ARBA" id="ARBA00012438"/>
    </source>
</evidence>
<reference evidence="12 13" key="1">
    <citation type="submission" date="2018-11" db="EMBL/GenBank/DDBJ databases">
        <title>Genomes From Bacteria Associated with the Canine Oral Cavity: a Test Case for Automated Genome-Based Taxonomic Assignment.</title>
        <authorList>
            <person name="Coil D.A."/>
            <person name="Jospin G."/>
            <person name="Darling A.E."/>
            <person name="Wallis C."/>
            <person name="Davis I.J."/>
            <person name="Harris S."/>
            <person name="Eisen J.A."/>
            <person name="Holcombe L.J."/>
            <person name="O'Flynn C."/>
        </authorList>
    </citation>
    <scope>NUCLEOTIDE SEQUENCE [LARGE SCALE GENOMIC DNA]</scope>
    <source>
        <strain evidence="12 13">OH5050</strain>
    </source>
</reference>
<dbReference type="GO" id="GO:0005524">
    <property type="term" value="F:ATP binding"/>
    <property type="evidence" value="ECO:0007669"/>
    <property type="project" value="UniProtKB-KW"/>
</dbReference>
<feature type="transmembrane region" description="Helical" evidence="10">
    <location>
        <begin position="30"/>
        <end position="47"/>
    </location>
</feature>
<keyword evidence="5" id="KW-0547">Nucleotide-binding</keyword>